<name>A0AAE5MHN4_RHOHA</name>
<reference evidence="4 5" key="1">
    <citation type="journal article" date="2016" name="Genome Biol. Evol.">
        <title>Pangenome and Phylogenomic Analysis of the Pathogenic Actinobacterium Rhodococcus equi.</title>
        <authorList>
            <person name="Anastasi E."/>
            <person name="MacArthur I."/>
            <person name="Scortti M."/>
            <person name="Alvarez S."/>
            <person name="Giguere S."/>
            <person name="Vazquez-Boland J.A."/>
        </authorList>
    </citation>
    <scope>NUCLEOTIDE SEQUENCE [LARGE SCALE GENOMIC DNA]</scope>
    <source>
        <strain evidence="4 5">PAM1271</strain>
    </source>
</reference>
<evidence type="ECO:0000256" key="1">
    <source>
        <dbReference type="SAM" id="MobiDB-lite"/>
    </source>
</evidence>
<keyword evidence="2" id="KW-1133">Transmembrane helix</keyword>
<evidence type="ECO:0000313" key="4">
    <source>
        <dbReference type="EMBL" id="ORM22471.1"/>
    </source>
</evidence>
<feature type="transmembrane region" description="Helical" evidence="2">
    <location>
        <begin position="275"/>
        <end position="299"/>
    </location>
</feature>
<keyword evidence="2" id="KW-0812">Transmembrane</keyword>
<evidence type="ECO:0000256" key="2">
    <source>
        <dbReference type="SAM" id="Phobius"/>
    </source>
</evidence>
<dbReference type="AlphaFoldDB" id="A0AAE5MHN4"/>
<gene>
    <name evidence="4" type="ORF">A5N68_20540</name>
    <name evidence="3" type="ORF">GS453_10625</name>
</gene>
<comment type="caution">
    <text evidence="4">The sequence shown here is derived from an EMBL/GenBank/DDBJ whole genome shotgun (WGS) entry which is preliminary data.</text>
</comment>
<dbReference type="EMBL" id="LWIC01000010">
    <property type="protein sequence ID" value="ORM22471.1"/>
    <property type="molecule type" value="Genomic_DNA"/>
</dbReference>
<protein>
    <submittedName>
        <fullName evidence="4">Uncharacterized protein</fullName>
    </submittedName>
</protein>
<feature type="region of interest" description="Disordered" evidence="1">
    <location>
        <begin position="319"/>
        <end position="345"/>
    </location>
</feature>
<dbReference type="Proteomes" id="UP000193518">
    <property type="component" value="Unassembled WGS sequence"/>
</dbReference>
<sequence>MDPLNPDPLGLQKMPLNSIGAMVQKHQLSPFATKAIAPSYMSLVGATADGSSRVQDILKLQNSATPPLVKSMTTLGGSSAIADTMKSLGSSGAISETMKSLGGTPTLSEAMKSLSVANPSQLASVTDLLSKTGRAPSVRSLLAETTSQNGAGIASMLAGTKALSNSRLSELIHGSQRDLFRQYGIRTAHEVKPRPAFRPLSDLLEREYGLDVELPTDEGLDRLDEQIESGELPLDQLEEFDAALSENPAWDEAVDKVAEQIAKKRFWTRRRARNTVVGIVFIAVTGSVLVISMMAPAFLAQFLAATGFAGGGPIAEFAGGQFDKRWPPGSDSDETSADVSSAEPS</sequence>
<proteinExistence type="predicted"/>
<evidence type="ECO:0000313" key="3">
    <source>
        <dbReference type="EMBL" id="MBM4627330.1"/>
    </source>
</evidence>
<dbReference type="Proteomes" id="UP000738270">
    <property type="component" value="Unassembled WGS sequence"/>
</dbReference>
<reference evidence="3" key="2">
    <citation type="submission" date="2019-11" db="EMBL/GenBank/DDBJ databases">
        <title>Spread of Macrolides and rifampicin resistant Rhodococcus equi in clinical isolates in the USA.</title>
        <authorList>
            <person name="Alvarez-Narvaez S."/>
            <person name="Huber L."/>
            <person name="Cohen N.D."/>
            <person name="Slovis N."/>
            <person name="Greiter M."/>
            <person name="Giguere S."/>
            <person name="Hart K."/>
        </authorList>
    </citation>
    <scope>NUCLEOTIDE SEQUENCE</scope>
    <source>
        <strain evidence="3">Lh_38</strain>
    </source>
</reference>
<dbReference type="RefSeq" id="WP_022593517.1">
    <property type="nucleotide sequence ID" value="NZ_AP025268.1"/>
</dbReference>
<accession>A0AAE5MHN4</accession>
<keyword evidence="2" id="KW-0472">Membrane</keyword>
<dbReference type="EMBL" id="WUXD01000002">
    <property type="protein sequence ID" value="MBM4627330.1"/>
    <property type="molecule type" value="Genomic_DNA"/>
</dbReference>
<evidence type="ECO:0000313" key="5">
    <source>
        <dbReference type="Proteomes" id="UP000193518"/>
    </source>
</evidence>
<organism evidence="4 5">
    <name type="scientific">Rhodococcus hoagii</name>
    <name type="common">Corynebacterium equii</name>
    <dbReference type="NCBI Taxonomy" id="43767"/>
    <lineage>
        <taxon>Bacteria</taxon>
        <taxon>Bacillati</taxon>
        <taxon>Actinomycetota</taxon>
        <taxon>Actinomycetes</taxon>
        <taxon>Mycobacteriales</taxon>
        <taxon>Nocardiaceae</taxon>
        <taxon>Prescottella</taxon>
    </lineage>
</organism>